<evidence type="ECO:0000313" key="11">
    <source>
        <dbReference type="Proteomes" id="UP000094527"/>
    </source>
</evidence>
<evidence type="ECO:0000256" key="1">
    <source>
        <dbReference type="ARBA" id="ARBA00001946"/>
    </source>
</evidence>
<dbReference type="FunFam" id="1.10.600.10:FF:000021">
    <property type="entry name" value="Farnesyl pyrophosphate synthase"/>
    <property type="match status" value="1"/>
</dbReference>
<dbReference type="InterPro" id="IPR008949">
    <property type="entry name" value="Isoprenoid_synthase_dom_sf"/>
</dbReference>
<dbReference type="GO" id="GO:0042811">
    <property type="term" value="P:pheromone biosynthetic process"/>
    <property type="evidence" value="ECO:0007669"/>
    <property type="project" value="UniProtKB-ARBA"/>
</dbReference>
<dbReference type="SFLD" id="SFLDS00005">
    <property type="entry name" value="Isoprenoid_Synthase_Type_I"/>
    <property type="match status" value="1"/>
</dbReference>
<keyword evidence="3 9" id="KW-0808">Transferase</keyword>
<dbReference type="AlphaFoldDB" id="A0A1D2M7P0"/>
<evidence type="ECO:0000256" key="9">
    <source>
        <dbReference type="RuleBase" id="RU004466"/>
    </source>
</evidence>
<comment type="cofactor">
    <cofactor evidence="1">
        <name>Mg(2+)</name>
        <dbReference type="ChEBI" id="CHEBI:18420"/>
    </cofactor>
</comment>
<accession>A0A1D2M7P0</accession>
<dbReference type="GO" id="GO:0045337">
    <property type="term" value="P:farnesyl diphosphate biosynthetic process"/>
    <property type="evidence" value="ECO:0007669"/>
    <property type="project" value="TreeGrafter"/>
</dbReference>
<evidence type="ECO:0000256" key="8">
    <source>
        <dbReference type="ARBA" id="ARBA00034546"/>
    </source>
</evidence>
<gene>
    <name evidence="10" type="ORF">Ocin01_17686</name>
</gene>
<sequence>MDKSQAKAKKDREEFMETYFKIAKDLLEIPEMADMPETNQWLKKVLDYNVPHGKANRGLSTVMAYKLFAGDKLTEENLKLAHVLGWCVEILQAFFLVSDDIMDGSETRRGVPCWYKNDNLGLAAVNDALMLESCIYQILKKYFQDKSYYAKLMEVMLDITYKTIFGQSLDTRTGQDKKMETYTMKRYSAIVKYKTCYYSFYLPVALAMTMTGIDDPKVLKQVQELTLEMGHMFQVQDDYLDCFGDVNVTGKIGTDIQDCKCSWLFVTAMDKCSPEQKKELLEIYGIDDDDKIEAVKKIYSDLGIPAAFNKYEEHAYKQICEKIEWLRNDLPKDLFYDMVNKIYKRSS</sequence>
<dbReference type="SFLD" id="SFLDG01017">
    <property type="entry name" value="Polyprenyl_Transferase_Like"/>
    <property type="match status" value="1"/>
</dbReference>
<comment type="pathway">
    <text evidence="7">Pheromone biosynthesis.</text>
</comment>
<keyword evidence="5" id="KW-0460">Magnesium</keyword>
<dbReference type="PROSITE" id="PS00444">
    <property type="entry name" value="POLYPRENYL_SYNTHASE_2"/>
    <property type="match status" value="1"/>
</dbReference>
<comment type="caution">
    <text evidence="10">The sequence shown here is derived from an EMBL/GenBank/DDBJ whole genome shotgun (WGS) entry which is preliminary data.</text>
</comment>
<dbReference type="GO" id="GO:0004337">
    <property type="term" value="F:(2E,6E)-farnesyl diphosphate synthase activity"/>
    <property type="evidence" value="ECO:0007669"/>
    <property type="project" value="TreeGrafter"/>
</dbReference>
<dbReference type="STRING" id="48709.A0A1D2M7P0"/>
<evidence type="ECO:0000256" key="7">
    <source>
        <dbReference type="ARBA" id="ARBA00033740"/>
    </source>
</evidence>
<dbReference type="InterPro" id="IPR000092">
    <property type="entry name" value="Polyprenyl_synt"/>
</dbReference>
<dbReference type="Proteomes" id="UP000094527">
    <property type="component" value="Unassembled WGS sequence"/>
</dbReference>
<keyword evidence="11" id="KW-1185">Reference proteome</keyword>
<dbReference type="InterPro" id="IPR033749">
    <property type="entry name" value="Polyprenyl_synt_CS"/>
</dbReference>
<evidence type="ECO:0000256" key="5">
    <source>
        <dbReference type="ARBA" id="ARBA00022842"/>
    </source>
</evidence>
<dbReference type="Gene3D" id="1.10.600.10">
    <property type="entry name" value="Farnesyl Diphosphate Synthase"/>
    <property type="match status" value="1"/>
</dbReference>
<dbReference type="SUPFAM" id="SSF48576">
    <property type="entry name" value="Terpenoid synthases"/>
    <property type="match status" value="1"/>
</dbReference>
<dbReference type="EMBL" id="LJIJ01002994">
    <property type="protein sequence ID" value="ODM88997.1"/>
    <property type="molecule type" value="Genomic_DNA"/>
</dbReference>
<keyword evidence="6" id="KW-0414">Isoprene biosynthesis</keyword>
<dbReference type="PANTHER" id="PTHR11525:SF0">
    <property type="entry name" value="FARNESYL PYROPHOSPHATE SYNTHASE"/>
    <property type="match status" value="1"/>
</dbReference>
<comment type="similarity">
    <text evidence="2 9">Belongs to the FPP/GGPP synthase family.</text>
</comment>
<evidence type="ECO:0000313" key="10">
    <source>
        <dbReference type="EMBL" id="ODM88997.1"/>
    </source>
</evidence>
<dbReference type="GO" id="GO:0004161">
    <property type="term" value="F:dimethylallyltranstransferase activity"/>
    <property type="evidence" value="ECO:0007669"/>
    <property type="project" value="TreeGrafter"/>
</dbReference>
<dbReference type="InterPro" id="IPR039702">
    <property type="entry name" value="FPS1-like"/>
</dbReference>
<proteinExistence type="inferred from homology"/>
<dbReference type="OrthoDB" id="10257492at2759"/>
<dbReference type="OMA" id="CSWVVNQ"/>
<evidence type="ECO:0000256" key="2">
    <source>
        <dbReference type="ARBA" id="ARBA00006706"/>
    </source>
</evidence>
<evidence type="ECO:0000256" key="4">
    <source>
        <dbReference type="ARBA" id="ARBA00022723"/>
    </source>
</evidence>
<dbReference type="GO" id="GO:0046872">
    <property type="term" value="F:metal ion binding"/>
    <property type="evidence" value="ECO:0007669"/>
    <property type="project" value="UniProtKB-KW"/>
</dbReference>
<dbReference type="PANTHER" id="PTHR11525">
    <property type="entry name" value="FARNESYL-PYROPHOSPHATE SYNTHETASE"/>
    <property type="match status" value="1"/>
</dbReference>
<dbReference type="CDD" id="cd00685">
    <property type="entry name" value="Trans_IPPS_HT"/>
    <property type="match status" value="1"/>
</dbReference>
<evidence type="ECO:0000256" key="3">
    <source>
        <dbReference type="ARBA" id="ARBA00022679"/>
    </source>
</evidence>
<evidence type="ECO:0000256" key="6">
    <source>
        <dbReference type="ARBA" id="ARBA00023229"/>
    </source>
</evidence>
<keyword evidence="4" id="KW-0479">Metal-binding</keyword>
<dbReference type="PROSITE" id="PS00723">
    <property type="entry name" value="POLYPRENYL_SYNTHASE_1"/>
    <property type="match status" value="1"/>
</dbReference>
<name>A0A1D2M7P0_ORCCI</name>
<reference evidence="10 11" key="1">
    <citation type="journal article" date="2016" name="Genome Biol. Evol.">
        <title>Gene Family Evolution Reflects Adaptation to Soil Environmental Stressors in the Genome of the Collembolan Orchesella cincta.</title>
        <authorList>
            <person name="Faddeeva-Vakhrusheva A."/>
            <person name="Derks M.F."/>
            <person name="Anvar S.Y."/>
            <person name="Agamennone V."/>
            <person name="Suring W."/>
            <person name="Smit S."/>
            <person name="van Straalen N.M."/>
            <person name="Roelofs D."/>
        </authorList>
    </citation>
    <scope>NUCLEOTIDE SEQUENCE [LARGE SCALE GENOMIC DNA]</scope>
    <source>
        <tissue evidence="10">Mixed pool</tissue>
    </source>
</reference>
<protein>
    <recommendedName>
        <fullName evidence="8">Farnesyl pyrophosphate synthase</fullName>
    </recommendedName>
</protein>
<dbReference type="Pfam" id="PF00348">
    <property type="entry name" value="polyprenyl_synt"/>
    <property type="match status" value="1"/>
</dbReference>
<dbReference type="GO" id="GO:0005737">
    <property type="term" value="C:cytoplasm"/>
    <property type="evidence" value="ECO:0007669"/>
    <property type="project" value="TreeGrafter"/>
</dbReference>
<organism evidence="10 11">
    <name type="scientific">Orchesella cincta</name>
    <name type="common">Springtail</name>
    <name type="synonym">Podura cincta</name>
    <dbReference type="NCBI Taxonomy" id="48709"/>
    <lineage>
        <taxon>Eukaryota</taxon>
        <taxon>Metazoa</taxon>
        <taxon>Ecdysozoa</taxon>
        <taxon>Arthropoda</taxon>
        <taxon>Hexapoda</taxon>
        <taxon>Collembola</taxon>
        <taxon>Entomobryomorpha</taxon>
        <taxon>Entomobryoidea</taxon>
        <taxon>Orchesellidae</taxon>
        <taxon>Orchesellinae</taxon>
        <taxon>Orchesella</taxon>
    </lineage>
</organism>